<proteinExistence type="inferred from homology"/>
<dbReference type="InterPro" id="IPR029058">
    <property type="entry name" value="AB_hydrolase_fold"/>
</dbReference>
<name>A0A512IIC5_9MICC</name>
<comment type="caution">
    <text evidence="4">The sequence shown here is derived from an EMBL/GenBank/DDBJ whole genome shotgun (WGS) entry which is preliminary data.</text>
</comment>
<dbReference type="EMBL" id="BJZS01000124">
    <property type="protein sequence ID" value="GEO97388.1"/>
    <property type="molecule type" value="Genomic_DNA"/>
</dbReference>
<dbReference type="AlphaFoldDB" id="A0A512IIC5"/>
<evidence type="ECO:0000313" key="5">
    <source>
        <dbReference type="Proteomes" id="UP000321103"/>
    </source>
</evidence>
<sequence length="278" mass="30119">MGYISVGTENSTDIELYYEDHGSGQPVVLIHGYPLDGSSWEKQTVALLEAGHRVITYDRRGFGSSSKPTTGYDYDTFAADLDAVLTHLDLQDAVLVGFSMGTGEVARYLSTYGSSRVAKAVFLGSLEPYLLQTDDNPTGVPQGVFDGLTAAVTADRYAFFTEFFGNFYNADTFLGTDRLSQELVDASKDIAFRSGAVASVAAQPTWLTDFRADIPRIDVPALIVHGTADNILPIDATGRQFTKALPQARYVEIEGAPHGMLWTHAPEVNEALLDFLAG</sequence>
<dbReference type="Gene3D" id="3.40.50.1820">
    <property type="entry name" value="alpha/beta hydrolase"/>
    <property type="match status" value="1"/>
</dbReference>
<protein>
    <submittedName>
        <fullName evidence="4">Arylesterase</fullName>
    </submittedName>
</protein>
<dbReference type="InterPro" id="IPR050471">
    <property type="entry name" value="AB_hydrolase"/>
</dbReference>
<dbReference type="GO" id="GO:0004601">
    <property type="term" value="F:peroxidase activity"/>
    <property type="evidence" value="ECO:0007669"/>
    <property type="project" value="UniProtKB-KW"/>
</dbReference>
<evidence type="ECO:0000256" key="2">
    <source>
        <dbReference type="ARBA" id="ARBA00038128"/>
    </source>
</evidence>
<evidence type="ECO:0000256" key="1">
    <source>
        <dbReference type="ARBA" id="ARBA00022559"/>
    </source>
</evidence>
<dbReference type="FunFam" id="3.40.50.1820:FF:000205">
    <property type="entry name" value="Non-haem bromoperoxidase BPO-A2"/>
    <property type="match status" value="1"/>
</dbReference>
<accession>A0A512IIC5</accession>
<dbReference type="PRINTS" id="PR00412">
    <property type="entry name" value="EPOXHYDRLASE"/>
</dbReference>
<dbReference type="PRINTS" id="PR00111">
    <property type="entry name" value="ABHYDROLASE"/>
</dbReference>
<feature type="domain" description="AB hydrolase-1" evidence="3">
    <location>
        <begin position="26"/>
        <end position="265"/>
    </location>
</feature>
<dbReference type="PANTHER" id="PTHR43433">
    <property type="entry name" value="HYDROLASE, ALPHA/BETA FOLD FAMILY PROTEIN"/>
    <property type="match status" value="1"/>
</dbReference>
<dbReference type="STRING" id="388357.GCA_001580365_02254"/>
<keyword evidence="1" id="KW-0560">Oxidoreductase</keyword>
<dbReference type="InterPro" id="IPR000639">
    <property type="entry name" value="Epox_hydrolase-like"/>
</dbReference>
<gene>
    <name evidence="4" type="ORF">KTU01_35110</name>
</gene>
<organism evidence="4 5">
    <name type="scientific">Kocuria turfanensis</name>
    <dbReference type="NCBI Taxonomy" id="388357"/>
    <lineage>
        <taxon>Bacteria</taxon>
        <taxon>Bacillati</taxon>
        <taxon>Actinomycetota</taxon>
        <taxon>Actinomycetes</taxon>
        <taxon>Micrococcales</taxon>
        <taxon>Micrococcaceae</taxon>
        <taxon>Kocuria</taxon>
    </lineage>
</organism>
<comment type="similarity">
    <text evidence="2">Belongs to the AB hydrolase superfamily. Bacterial non-heme haloperoxidase / perhydrolase family.</text>
</comment>
<dbReference type="SUPFAM" id="SSF53474">
    <property type="entry name" value="alpha/beta-Hydrolases"/>
    <property type="match status" value="1"/>
</dbReference>
<reference evidence="4 5" key="1">
    <citation type="submission" date="2019-07" db="EMBL/GenBank/DDBJ databases">
        <title>Whole genome shotgun sequence of Kocuria turfanensis NBRC 107627.</title>
        <authorList>
            <person name="Hosoyama A."/>
            <person name="Uohara A."/>
            <person name="Ohji S."/>
            <person name="Ichikawa N."/>
        </authorList>
    </citation>
    <scope>NUCLEOTIDE SEQUENCE [LARGE SCALE GENOMIC DNA]</scope>
    <source>
        <strain evidence="4 5">NBRC 107627</strain>
    </source>
</reference>
<dbReference type="InterPro" id="IPR000073">
    <property type="entry name" value="AB_hydrolase_1"/>
</dbReference>
<evidence type="ECO:0000259" key="3">
    <source>
        <dbReference type="Pfam" id="PF00561"/>
    </source>
</evidence>
<dbReference type="PANTHER" id="PTHR43433:SF4">
    <property type="entry name" value="NON-HEME CHLOROPEROXIDASE-RELATED"/>
    <property type="match status" value="1"/>
</dbReference>
<keyword evidence="5" id="KW-1185">Reference proteome</keyword>
<keyword evidence="1" id="KW-0575">Peroxidase</keyword>
<dbReference type="Pfam" id="PF00561">
    <property type="entry name" value="Abhydrolase_1"/>
    <property type="match status" value="1"/>
</dbReference>
<dbReference type="RefSeq" id="WP_062735818.1">
    <property type="nucleotide sequence ID" value="NZ_BJZS01000124.1"/>
</dbReference>
<dbReference type="Proteomes" id="UP000321103">
    <property type="component" value="Unassembled WGS sequence"/>
</dbReference>
<evidence type="ECO:0000313" key="4">
    <source>
        <dbReference type="EMBL" id="GEO97388.1"/>
    </source>
</evidence>